<dbReference type="InterPro" id="IPR016036">
    <property type="entry name" value="Malonyl_transacylase_ACP-bd"/>
</dbReference>
<dbReference type="SUPFAM" id="SSF53335">
    <property type="entry name" value="S-adenosyl-L-methionine-dependent methyltransferases"/>
    <property type="match status" value="1"/>
</dbReference>
<name>A0ABR4P3B6_9HELO</name>
<dbReference type="InterPro" id="IPR016039">
    <property type="entry name" value="Thiolase-like"/>
</dbReference>
<dbReference type="SUPFAM" id="SSF55048">
    <property type="entry name" value="Probable ACP-binding domain of malonyl-CoA ACP transacylase"/>
    <property type="match status" value="1"/>
</dbReference>
<evidence type="ECO:0000256" key="5">
    <source>
        <dbReference type="ARBA" id="ARBA00023002"/>
    </source>
</evidence>
<feature type="domain" description="PKS/mFAS DH" evidence="12">
    <location>
        <begin position="962"/>
        <end position="1276"/>
    </location>
</feature>
<dbReference type="Gene3D" id="3.30.70.3290">
    <property type="match status" value="1"/>
</dbReference>
<dbReference type="SMART" id="SM00825">
    <property type="entry name" value="PKS_KS"/>
    <property type="match status" value="1"/>
</dbReference>
<dbReference type="SUPFAM" id="SSF52151">
    <property type="entry name" value="FabD/lysophospholipase-like"/>
    <property type="match status" value="1"/>
</dbReference>
<dbReference type="Pfam" id="PF23297">
    <property type="entry name" value="ACP_SdgA_C"/>
    <property type="match status" value="1"/>
</dbReference>
<dbReference type="PANTHER" id="PTHR43775">
    <property type="entry name" value="FATTY ACID SYNTHASE"/>
    <property type="match status" value="1"/>
</dbReference>
<dbReference type="Pfam" id="PF00109">
    <property type="entry name" value="ketoacyl-synt"/>
    <property type="match status" value="1"/>
</dbReference>
<dbReference type="PROSITE" id="PS52004">
    <property type="entry name" value="KS3_2"/>
    <property type="match status" value="1"/>
</dbReference>
<dbReference type="Pfam" id="PF21089">
    <property type="entry name" value="PKS_DH_N"/>
    <property type="match status" value="1"/>
</dbReference>
<evidence type="ECO:0000313" key="14">
    <source>
        <dbReference type="Proteomes" id="UP001629113"/>
    </source>
</evidence>
<gene>
    <name evidence="13" type="ORF">PVAG01_10771</name>
</gene>
<dbReference type="InterPro" id="IPR006162">
    <property type="entry name" value="Ppantetheine_attach_site"/>
</dbReference>
<evidence type="ECO:0000256" key="1">
    <source>
        <dbReference type="ARBA" id="ARBA00022450"/>
    </source>
</evidence>
<dbReference type="Pfam" id="PF13602">
    <property type="entry name" value="ADH_zinc_N_2"/>
    <property type="match status" value="1"/>
</dbReference>
<dbReference type="SUPFAM" id="SSF53901">
    <property type="entry name" value="Thiolase-like"/>
    <property type="match status" value="1"/>
</dbReference>
<proteinExistence type="predicted"/>
<evidence type="ECO:0000313" key="13">
    <source>
        <dbReference type="EMBL" id="KAL3417761.1"/>
    </source>
</evidence>
<keyword evidence="14" id="KW-1185">Reference proteome</keyword>
<dbReference type="Pfam" id="PF08659">
    <property type="entry name" value="KR"/>
    <property type="match status" value="1"/>
</dbReference>
<dbReference type="SUPFAM" id="SSF47336">
    <property type="entry name" value="ACP-like"/>
    <property type="match status" value="1"/>
</dbReference>
<dbReference type="SMART" id="SM00829">
    <property type="entry name" value="PKS_ER"/>
    <property type="match status" value="1"/>
</dbReference>
<evidence type="ECO:0000256" key="7">
    <source>
        <dbReference type="ARBA" id="ARBA00023315"/>
    </source>
</evidence>
<dbReference type="InterPro" id="IPR020841">
    <property type="entry name" value="PKS_Beta-ketoAc_synthase_dom"/>
</dbReference>
<sequence length="2387" mass="258545">MVEYDSIAVTGLSCRLPGNCDTLESFWESICAGESAWSEIPKERFNNDAFWSPNKRRATSAAKGAHFMQEDLSKFDAGFFGLPKHDVDAMDPQQRIMMEVTYEALERSGLPLHQLAGTRTGVFMGISSTDYRDMICRDLDNSPQYTFTGTCPASVANRLSWLWDLRGPSFPVNTACSSSLVALNLACQSLRTGECDIAIVGASSVLLYPEMFIFLSNHGFLAPDGKCKSFDASADGYGRGEGFGCIILKRTSDAVAAGDPIRAVIRGTGSNQDGRTKGLTMPSAEAQGALIDEVYEKAGLELGTTTYVEAHGTGTKLGDLEEMKALAGSIAGAHSAENKLIVGSVKSNIGHLEAAAGIAGIIKAVLMLETGLIPPNIHFNEPNPSIPWDKWNVTVPTELTPWPTDGLRRISVNSFGYGGSNGHVVLDDAYHYLAARKLAMNGHVSNDVNGAHSINGTSDFAAITNGHAPSPRPRLFVWSAQDKGGLKRIEQPLANYIEDKAAGFQKIPSPYEKERTNEFMAELAYTLGERRSRLQWKTYAIATSPEELTASLSASNDERHTPVVKSSRNPRLGFVFTGQGAQWPRMGVELMVYKAFRDSLEAADKYLTEDCGSAWSILEELQKNKMTSSINQALYSHGLTCVLQIALVDLLRSWNILPTAVVGHSGGEIAASYASCGLTREDAWKVAYYRGFVASKMKLKAPDVDGAMLAVGLSSEIAEEWIEKVTDGELVVACINSPTSTTISGDRTGVDQLLGMLKAANIFAKKLFVDTAYHSPHMAIGSAEYRERITGIKPILNPVEGCAMYSTVTGNIIKPSELGVDHWIASITGPVLFSKGVYDVVRPFNGNKRQEENAVDILLEVGPHSVLQGPSTQSLKAQGITNVPYYSVLTRNVNAVDTAVNAAGALFAEGCQVNIREVNGDGHLHFDSPLVDLPTYSWDHSQRFWHDSRVDSAFLSRSAPKPGILGSPWPSVAEGEQLWKGFLRLSETPWIADHMIQGSVLYPGAGYIAMAIEAALQTSDPTREIASFNLRDVQFIAAGLMSDDADLECIVQLRPHVVGTRDPASTWTQFTVTTSPDGTALVQNCCGLVVIEYQPADGSAASRERSLEQQALKAQYNEAQQKCTNHLDTDNFYADMRSWGLEYGPVFTNLCEASNREGQSVGGVKLPEVSMPGVSGRPYIIHPGTLDAVFHLAFAALKGGKYDPKSAMVPKSIDAISISANIPFEAGTVLPGFSNADRYGLNELDANIVMLDGNTQLPTIVIEGFRCTEIADASTTTATKSLTGKLIWKPALSLLGPEDLSSILSQQLIGEDKLNKYLELLYHTDPALSVLEIAADPDTLLFQQGDLAKLTKVWDVHTAISDQTLVKKGSKQEESLKVLDFGNDLPENAPEEQYDLIVASDAAQHLYASNLAEAIGRMCKVLRQDGTFCFLATDSMLSSIQSAMGASNLKTVVYQGVDTSLVVAKKLSVPQTNGTTNELTSSHTGEHSNGKLNGHNYGYPNGHSNGHANGVTSEPEITIILAANPTEKALAVASKLVTSLQKHRYATRIFSWSPDISALKDKSCISLLEFETSLLRDLRAEDFEPLKKLILETKSLFWVTALNDPSTAMIDGLVRVVRNETPGLNVRVLHADESSSLGIPAEGLANLLAKAFLWQGEDNEFQVKDDILHICRAEEDLILNEEINDLLPGSTKTIVEVPLGEIQYAVKLCVRSPGMLSSVCMEPDESAEAELEPDFVEIETKATSLNFREIMVAMGQMADKALGLDAAGVVRRVGSSVTQFKIGDKAIMMGFGAHRTYHRARAGFCSMVPEGMSFELAASIPVAHATAYNALVRVARVKEGQSILIHAAAGGVGQVACQIAQHFGMEVFATVSTEAKRKLIREQYGIRDDHIFDSRSTSFVKGIKRMTNGRGVDVVLNSLAGEILRQTWHCIAPFGHFVEIGIKDILNNTGLDMRPFLQDATFTFFNLRHVEESRPDLMAEILAGAFDLIHRGITRPVEPVTMFPISDVEGALRLMQTGKHIGKIALSWGKDDVVPLIQQAVRAPKLSSEGVYLLVGGLGGLGRSLANKLVGLGARKLCFLSRSGAKSPNALDLIQKLEQQQVEVKILKCDVGDQVALAGAIELCKQELGKIRGVFQCAMVLRDGVFAKMDHPAWVESTRPKVQGSAYEDALAYHRRGLGRHSTTIDLGLMRDIGVLAESGMTDAFRDWEKPYGIREGEFLALIERAIDRDMAGTGDAQVVTGLATGGSALVAGIDPPYYLEDPRFSILAQTGLRDNAVAANGDAVPAHVLINKATTMQDAAASVQEAFVKQVAKMLQTDASEVDTSRFLHSYGFDSLVAIEIVNWVVKETKAIITVFDVLAGIPISALCKRIAAKSSSLPKELVPVS</sequence>
<dbReference type="InterPro" id="IPR009081">
    <property type="entry name" value="PP-bd_ACP"/>
</dbReference>
<dbReference type="InterPro" id="IPR029063">
    <property type="entry name" value="SAM-dependent_MTases_sf"/>
</dbReference>
<dbReference type="InterPro" id="IPR013154">
    <property type="entry name" value="ADH-like_N"/>
</dbReference>
<feature type="region of interest" description="C-terminal hotdog fold" evidence="8">
    <location>
        <begin position="1124"/>
        <end position="1276"/>
    </location>
</feature>
<evidence type="ECO:0000259" key="11">
    <source>
        <dbReference type="PROSITE" id="PS52004"/>
    </source>
</evidence>
<dbReference type="InterPro" id="IPR020807">
    <property type="entry name" value="PKS_DH"/>
</dbReference>
<dbReference type="SUPFAM" id="SSF50129">
    <property type="entry name" value="GroES-like"/>
    <property type="match status" value="1"/>
</dbReference>
<dbReference type="SMART" id="SM00827">
    <property type="entry name" value="PKS_AT"/>
    <property type="match status" value="1"/>
</dbReference>
<dbReference type="SMART" id="SM00826">
    <property type="entry name" value="PKS_DH"/>
    <property type="match status" value="1"/>
</dbReference>
<dbReference type="Gene3D" id="3.40.366.10">
    <property type="entry name" value="Malonyl-Coenzyme A Acyl Carrier Protein, domain 2"/>
    <property type="match status" value="1"/>
</dbReference>
<dbReference type="Pfam" id="PF14765">
    <property type="entry name" value="PS-DH"/>
    <property type="match status" value="1"/>
</dbReference>
<dbReference type="InterPro" id="IPR050091">
    <property type="entry name" value="PKS_NRPS_Biosynth_Enz"/>
</dbReference>
<keyword evidence="5" id="KW-0560">Oxidoreductase</keyword>
<dbReference type="Gene3D" id="3.40.47.10">
    <property type="match status" value="1"/>
</dbReference>
<dbReference type="Gene3D" id="3.40.50.720">
    <property type="entry name" value="NAD(P)-binding Rossmann-like Domain"/>
    <property type="match status" value="2"/>
</dbReference>
<dbReference type="InterPro" id="IPR020843">
    <property type="entry name" value="ER"/>
</dbReference>
<dbReference type="Pfam" id="PF16197">
    <property type="entry name" value="KAsynt_C_assoc"/>
    <property type="match status" value="1"/>
</dbReference>
<dbReference type="Gene3D" id="1.10.1200.10">
    <property type="entry name" value="ACP-like"/>
    <property type="match status" value="1"/>
</dbReference>
<dbReference type="PROSITE" id="PS52019">
    <property type="entry name" value="PKS_MFAS_DH"/>
    <property type="match status" value="1"/>
</dbReference>
<dbReference type="InterPro" id="IPR016035">
    <property type="entry name" value="Acyl_Trfase/lysoPLipase"/>
</dbReference>
<dbReference type="Gene3D" id="3.40.50.150">
    <property type="entry name" value="Vaccinia Virus protein VP39"/>
    <property type="match status" value="1"/>
</dbReference>
<dbReference type="InterPro" id="IPR014043">
    <property type="entry name" value="Acyl_transferase_dom"/>
</dbReference>
<dbReference type="SMART" id="SM00823">
    <property type="entry name" value="PKS_PP"/>
    <property type="match status" value="1"/>
</dbReference>
<dbReference type="PROSITE" id="PS00012">
    <property type="entry name" value="PHOSPHOPANTETHEINE"/>
    <property type="match status" value="1"/>
</dbReference>
<protein>
    <submittedName>
        <fullName evidence="13">Polyketide synthase</fullName>
    </submittedName>
</protein>
<dbReference type="CDD" id="cd05195">
    <property type="entry name" value="enoyl_red"/>
    <property type="match status" value="1"/>
</dbReference>
<dbReference type="InterPro" id="IPR020806">
    <property type="entry name" value="PKS_PP-bd"/>
</dbReference>
<dbReference type="PANTHER" id="PTHR43775:SF29">
    <property type="entry name" value="ASPERFURANONE POLYKETIDE SYNTHASE AFOG-RELATED"/>
    <property type="match status" value="1"/>
</dbReference>
<reference evidence="13 14" key="1">
    <citation type="submission" date="2024-06" db="EMBL/GenBank/DDBJ databases">
        <title>Complete genome of Phlyctema vagabunda strain 19-DSS-EL-015.</title>
        <authorList>
            <person name="Fiorenzani C."/>
        </authorList>
    </citation>
    <scope>NUCLEOTIDE SEQUENCE [LARGE SCALE GENOMIC DNA]</scope>
    <source>
        <strain evidence="13 14">19-DSS-EL-015</strain>
    </source>
</reference>
<evidence type="ECO:0000259" key="12">
    <source>
        <dbReference type="PROSITE" id="PS52019"/>
    </source>
</evidence>
<evidence type="ECO:0000259" key="10">
    <source>
        <dbReference type="PROSITE" id="PS50075"/>
    </source>
</evidence>
<dbReference type="InterPro" id="IPR042104">
    <property type="entry name" value="PKS_dehydratase_sf"/>
</dbReference>
<feature type="active site" description="Proton acceptor; for dehydratase activity" evidence="8">
    <location>
        <position position="994"/>
    </location>
</feature>
<accession>A0ABR4P3B6</accession>
<dbReference type="InterPro" id="IPR013968">
    <property type="entry name" value="PKS_KR"/>
</dbReference>
<dbReference type="InterPro" id="IPR014031">
    <property type="entry name" value="Ketoacyl_synth_C"/>
</dbReference>
<feature type="domain" description="Carrier" evidence="10">
    <location>
        <begin position="2299"/>
        <end position="2376"/>
    </location>
</feature>
<dbReference type="InterPro" id="IPR014030">
    <property type="entry name" value="Ketoacyl_synth_N"/>
</dbReference>
<dbReference type="Gene3D" id="3.10.129.110">
    <property type="entry name" value="Polyketide synthase dehydratase"/>
    <property type="match status" value="1"/>
</dbReference>
<dbReference type="InterPro" id="IPR057326">
    <property type="entry name" value="KR_dom"/>
</dbReference>
<feature type="compositionally biased region" description="Polar residues" evidence="9">
    <location>
        <begin position="1472"/>
        <end position="1483"/>
    </location>
</feature>
<dbReference type="InterPro" id="IPR049551">
    <property type="entry name" value="PKS_DH_C"/>
</dbReference>
<feature type="region of interest" description="Disordered" evidence="9">
    <location>
        <begin position="1472"/>
        <end position="1508"/>
    </location>
</feature>
<keyword evidence="7" id="KW-0012">Acyltransferase</keyword>
<comment type="caution">
    <text evidence="13">The sequence shown here is derived from an EMBL/GenBank/DDBJ whole genome shotgun (WGS) entry which is preliminary data.</text>
</comment>
<dbReference type="CDD" id="cd00833">
    <property type="entry name" value="PKS"/>
    <property type="match status" value="1"/>
</dbReference>
<evidence type="ECO:0000256" key="6">
    <source>
        <dbReference type="ARBA" id="ARBA00023268"/>
    </source>
</evidence>
<keyword evidence="1" id="KW-0596">Phosphopantetheine</keyword>
<dbReference type="InterPro" id="IPR032821">
    <property type="entry name" value="PKS_assoc"/>
</dbReference>
<dbReference type="Pfam" id="PF02801">
    <property type="entry name" value="Ketoacyl-synt_C"/>
    <property type="match status" value="1"/>
</dbReference>
<feature type="region of interest" description="N-terminal hotdog fold" evidence="8">
    <location>
        <begin position="962"/>
        <end position="1096"/>
    </location>
</feature>
<keyword evidence="6" id="KW-0511">Multifunctional enzyme</keyword>
<evidence type="ECO:0000256" key="9">
    <source>
        <dbReference type="SAM" id="MobiDB-lite"/>
    </source>
</evidence>
<evidence type="ECO:0000256" key="2">
    <source>
        <dbReference type="ARBA" id="ARBA00022553"/>
    </source>
</evidence>
<evidence type="ECO:0000256" key="8">
    <source>
        <dbReference type="PROSITE-ProRule" id="PRU01363"/>
    </source>
</evidence>
<keyword evidence="2" id="KW-0597">Phosphoprotein</keyword>
<feature type="active site" description="Proton donor; for dehydratase activity" evidence="8">
    <location>
        <position position="1187"/>
    </location>
</feature>
<dbReference type="Proteomes" id="UP001629113">
    <property type="component" value="Unassembled WGS sequence"/>
</dbReference>
<dbReference type="InterPro" id="IPR001227">
    <property type="entry name" value="Ac_transferase_dom_sf"/>
</dbReference>
<dbReference type="PROSITE" id="PS50075">
    <property type="entry name" value="CARRIER"/>
    <property type="match status" value="1"/>
</dbReference>
<dbReference type="SUPFAM" id="SSF51735">
    <property type="entry name" value="NAD(P)-binding Rossmann-fold domains"/>
    <property type="match status" value="2"/>
</dbReference>
<organism evidence="13 14">
    <name type="scientific">Phlyctema vagabunda</name>
    <dbReference type="NCBI Taxonomy" id="108571"/>
    <lineage>
        <taxon>Eukaryota</taxon>
        <taxon>Fungi</taxon>
        <taxon>Dikarya</taxon>
        <taxon>Ascomycota</taxon>
        <taxon>Pezizomycotina</taxon>
        <taxon>Leotiomycetes</taxon>
        <taxon>Helotiales</taxon>
        <taxon>Dermateaceae</taxon>
        <taxon>Phlyctema</taxon>
    </lineage>
</organism>
<dbReference type="SMART" id="SM00822">
    <property type="entry name" value="PKS_KR"/>
    <property type="match status" value="1"/>
</dbReference>
<dbReference type="EMBL" id="JBFCZG010000010">
    <property type="protein sequence ID" value="KAL3417761.1"/>
    <property type="molecule type" value="Genomic_DNA"/>
</dbReference>
<dbReference type="InterPro" id="IPR049552">
    <property type="entry name" value="PKS_DH_N"/>
</dbReference>
<dbReference type="InterPro" id="IPR036736">
    <property type="entry name" value="ACP-like_sf"/>
</dbReference>
<feature type="domain" description="Ketosynthase family 3 (KS3)" evidence="11">
    <location>
        <begin position="4"/>
        <end position="428"/>
    </location>
</feature>
<dbReference type="Pfam" id="PF00698">
    <property type="entry name" value="Acyl_transf_1"/>
    <property type="match status" value="1"/>
</dbReference>
<dbReference type="InterPro" id="IPR036291">
    <property type="entry name" value="NAD(P)-bd_dom_sf"/>
</dbReference>
<keyword evidence="4" id="KW-0521">NADP</keyword>
<dbReference type="Pfam" id="PF08240">
    <property type="entry name" value="ADH_N"/>
    <property type="match status" value="1"/>
</dbReference>
<dbReference type="InterPro" id="IPR018201">
    <property type="entry name" value="Ketoacyl_synth_AS"/>
</dbReference>
<keyword evidence="3" id="KW-0808">Transferase</keyword>
<dbReference type="Gene3D" id="3.90.180.10">
    <property type="entry name" value="Medium-chain alcohol dehydrogenases, catalytic domain"/>
    <property type="match status" value="1"/>
</dbReference>
<dbReference type="InterPro" id="IPR049900">
    <property type="entry name" value="PKS_mFAS_DH"/>
</dbReference>
<evidence type="ECO:0000256" key="4">
    <source>
        <dbReference type="ARBA" id="ARBA00022857"/>
    </source>
</evidence>
<evidence type="ECO:0000256" key="3">
    <source>
        <dbReference type="ARBA" id="ARBA00022679"/>
    </source>
</evidence>
<dbReference type="PROSITE" id="PS00606">
    <property type="entry name" value="KS3_1"/>
    <property type="match status" value="1"/>
</dbReference>
<dbReference type="InterPro" id="IPR011032">
    <property type="entry name" value="GroES-like_sf"/>
</dbReference>